<sequence>MLRYSAVSCMSKHPEIENANWTYDGWDGKYPAPPGAAIIYICRQHSRLTDGELKHNATCSFLPDDAWETSFRGKDIRCRDEIAYPECRLTDMGKEYMGTVNMTENGSPCLRWDSPELTSSFREVGEGFQENMFYDEHFLNQNPSMHENFCRNPTLNMGPWCFIDKGGLKWEMCSIPLCDELRGPECKLTQKGAEYVGSRSMTISGSPCKSWSSTKNWNEGRLFEMWKQAFPDSITADHNYCRNPDGKMGGPWCSVLDGESSEETWGYCDVHFCTMEEKETTCEMEGRCQSKPVECKLTKDGDEYVGIMNEVANVEIRPMKCQSWLSQATNKQVPMPSLEKFPDSAIDSSHNYCRNPNRNPDGPWCYAETSNGNGWQYCEVPFCFQAYERSAVNGDPAVGYPECLQTEMGKEYVGTVRKTETGKSCLKWSSMTSFFEFFRNTLGFDQMIGFDGHFRYGTPALHENFCRNPTLKERPWCFVKSSGEWEFCNISLCLNYPNKTECKWTKEGEEYAGTRNVTLTGNQCLSWSASNFYNDLWPRFPEDVRKTHHNFCRNPLGREVPFCLVAHEEFEDCDIPFCTFHYLH</sequence>
<dbReference type="PRINTS" id="PR00018">
    <property type="entry name" value="KRINGLE"/>
</dbReference>
<dbReference type="AlphaFoldDB" id="A0A7R9ACQ1"/>
<feature type="domain" description="Kringle" evidence="4">
    <location>
        <begin position="93"/>
        <end position="178"/>
    </location>
</feature>
<name>A0A7R9ACQ1_9CRUS</name>
<dbReference type="PROSITE" id="PS00021">
    <property type="entry name" value="KRINGLE_1"/>
    <property type="match status" value="4"/>
</dbReference>
<dbReference type="InterPro" id="IPR013806">
    <property type="entry name" value="Kringle-like"/>
</dbReference>
<feature type="domain" description="Kringle" evidence="4">
    <location>
        <begin position="191"/>
        <end position="273"/>
    </location>
</feature>
<keyword evidence="2 3" id="KW-1015">Disulfide bond</keyword>
<dbReference type="EMBL" id="CAJPEV010003709">
    <property type="protein sequence ID" value="CAG0900383.1"/>
    <property type="molecule type" value="Genomic_DNA"/>
</dbReference>
<dbReference type="PANTHER" id="PTHR24261">
    <property type="entry name" value="PLASMINOGEN-RELATED"/>
    <property type="match status" value="1"/>
</dbReference>
<dbReference type="SUPFAM" id="SSF57440">
    <property type="entry name" value="Kringle-like"/>
    <property type="match status" value="5"/>
</dbReference>
<comment type="caution">
    <text evidence="3">Lacks conserved residue(s) required for the propagation of feature annotation.</text>
</comment>
<dbReference type="SMART" id="SM00130">
    <property type="entry name" value="KR"/>
    <property type="match status" value="5"/>
</dbReference>
<gene>
    <name evidence="5" type="ORF">DSTB1V02_LOCUS11423</name>
</gene>
<dbReference type="PANTHER" id="PTHR24261:SF7">
    <property type="entry name" value="KRINGLE DOMAIN-CONTAINING PROTEIN"/>
    <property type="match status" value="1"/>
</dbReference>
<evidence type="ECO:0000259" key="4">
    <source>
        <dbReference type="PROSITE" id="PS50070"/>
    </source>
</evidence>
<reference evidence="5" key="1">
    <citation type="submission" date="2020-11" db="EMBL/GenBank/DDBJ databases">
        <authorList>
            <person name="Tran Van P."/>
        </authorList>
    </citation>
    <scope>NUCLEOTIDE SEQUENCE</scope>
</reference>
<evidence type="ECO:0000313" key="5">
    <source>
        <dbReference type="EMBL" id="CAD7251661.1"/>
    </source>
</evidence>
<evidence type="ECO:0000256" key="3">
    <source>
        <dbReference type="PROSITE-ProRule" id="PRU00121"/>
    </source>
</evidence>
<dbReference type="Gene3D" id="2.40.20.10">
    <property type="entry name" value="Plasminogen Kringle 4"/>
    <property type="match status" value="5"/>
</dbReference>
<feature type="disulfide bond" evidence="3">
    <location>
        <begin position="150"/>
        <end position="173"/>
    </location>
</feature>
<keyword evidence="1 3" id="KW-0420">Kringle</keyword>
<keyword evidence="6" id="KW-1185">Reference proteome</keyword>
<feature type="domain" description="Kringle" evidence="4">
    <location>
        <begin position="507"/>
        <end position="578"/>
    </location>
</feature>
<evidence type="ECO:0000256" key="2">
    <source>
        <dbReference type="ARBA" id="ARBA00023157"/>
    </source>
</evidence>
<dbReference type="InterPro" id="IPR018056">
    <property type="entry name" value="Kringle_CS"/>
</dbReference>
<dbReference type="InterPro" id="IPR038178">
    <property type="entry name" value="Kringle_sf"/>
</dbReference>
<dbReference type="InterPro" id="IPR000001">
    <property type="entry name" value="Kringle"/>
</dbReference>
<dbReference type="GO" id="GO:0004175">
    <property type="term" value="F:endopeptidase activity"/>
    <property type="evidence" value="ECO:0007669"/>
    <property type="project" value="TreeGrafter"/>
</dbReference>
<accession>A0A7R9ACQ1</accession>
<evidence type="ECO:0000256" key="1">
    <source>
        <dbReference type="ARBA" id="ARBA00022572"/>
    </source>
</evidence>
<feature type="domain" description="Kringle" evidence="4">
    <location>
        <begin position="319"/>
        <end position="383"/>
    </location>
</feature>
<feature type="disulfide bond" evidence="3">
    <location>
        <begin position="524"/>
        <end position="563"/>
    </location>
</feature>
<dbReference type="EMBL" id="LR903226">
    <property type="protein sequence ID" value="CAD7251661.1"/>
    <property type="molecule type" value="Genomic_DNA"/>
</dbReference>
<dbReference type="GO" id="GO:0005102">
    <property type="term" value="F:signaling receptor binding"/>
    <property type="evidence" value="ECO:0007669"/>
    <property type="project" value="TreeGrafter"/>
</dbReference>
<organism evidence="5">
    <name type="scientific">Darwinula stevensoni</name>
    <dbReference type="NCBI Taxonomy" id="69355"/>
    <lineage>
        <taxon>Eukaryota</taxon>
        <taxon>Metazoa</taxon>
        <taxon>Ecdysozoa</taxon>
        <taxon>Arthropoda</taxon>
        <taxon>Crustacea</taxon>
        <taxon>Oligostraca</taxon>
        <taxon>Ostracoda</taxon>
        <taxon>Podocopa</taxon>
        <taxon>Podocopida</taxon>
        <taxon>Darwinulocopina</taxon>
        <taxon>Darwinuloidea</taxon>
        <taxon>Darwinulidae</taxon>
        <taxon>Darwinula</taxon>
    </lineage>
</organism>
<dbReference type="InterPro" id="IPR050759">
    <property type="entry name" value="Serine_protease_kringle"/>
</dbReference>
<evidence type="ECO:0000313" key="6">
    <source>
        <dbReference type="Proteomes" id="UP000677054"/>
    </source>
</evidence>
<dbReference type="Proteomes" id="UP000677054">
    <property type="component" value="Unassembled WGS sequence"/>
</dbReference>
<dbReference type="GO" id="GO:0005615">
    <property type="term" value="C:extracellular space"/>
    <property type="evidence" value="ECO:0007669"/>
    <property type="project" value="TreeGrafter"/>
</dbReference>
<protein>
    <recommendedName>
        <fullName evidence="4">Kringle domain-containing protein</fullName>
    </recommendedName>
</protein>
<feature type="domain" description="Kringle" evidence="4">
    <location>
        <begin position="409"/>
        <end position="493"/>
    </location>
</feature>
<dbReference type="Pfam" id="PF00051">
    <property type="entry name" value="Kringle"/>
    <property type="match status" value="5"/>
</dbReference>
<proteinExistence type="predicted"/>
<dbReference type="PROSITE" id="PS50070">
    <property type="entry name" value="KRINGLE_2"/>
    <property type="match status" value="5"/>
</dbReference>